<evidence type="ECO:0000256" key="12">
    <source>
        <dbReference type="SAM" id="SignalP"/>
    </source>
</evidence>
<evidence type="ECO:0000259" key="14">
    <source>
        <dbReference type="PROSITE" id="PS50222"/>
    </source>
</evidence>
<evidence type="ECO:0000313" key="16">
    <source>
        <dbReference type="WBParaSite" id="MBELARI_LOCUS20609"/>
    </source>
</evidence>
<dbReference type="WBParaSite" id="MBELARI_LOCUS20609">
    <property type="protein sequence ID" value="MBELARI_LOCUS20609"/>
    <property type="gene ID" value="MBELARI_LOCUS20609"/>
</dbReference>
<feature type="region of interest" description="Disordered" evidence="11">
    <location>
        <begin position="295"/>
        <end position="318"/>
    </location>
</feature>
<feature type="signal peptide" evidence="12">
    <location>
        <begin position="1"/>
        <end position="19"/>
    </location>
</feature>
<evidence type="ECO:0000256" key="8">
    <source>
        <dbReference type="ARBA" id="ARBA00023180"/>
    </source>
</evidence>
<evidence type="ECO:0000256" key="1">
    <source>
        <dbReference type="ARBA" id="ARBA00000971"/>
    </source>
</evidence>
<dbReference type="Proteomes" id="UP000887575">
    <property type="component" value="Unassembled WGS sequence"/>
</dbReference>
<sequence>MPFLQLLLMMLTIFGTANASLEMSADTTFSEKDLGKRKAEDAIPVIEIRGEGKPMSSAQIRHLEELSNGGPLDLKTETVWKSATCERKVQRNDYVTFHYKCFTEDGKKIAQSYGGETVKMQVGVGMASRGLDKGLLGMCVEELRKITIPYRLSRKGKSVVWKNLPNDEHWITMQIELLSLTPYTHQEQFRFLDSDNDTKIAEDDLINWSKGMKKNYGKTWKNDQIDTVLAAKYYIKYFDVNRDGFVDLGEFEEIMERDEKMMKREKVKAKGRRRDPGFAWILDFNNDGVVTFEENDEAPNHFEKDPTTLPYQIDKEEL</sequence>
<dbReference type="GO" id="GO:0005783">
    <property type="term" value="C:endoplasmic reticulum"/>
    <property type="evidence" value="ECO:0007669"/>
    <property type="project" value="UniProtKB-ARBA"/>
</dbReference>
<dbReference type="InterPro" id="IPR001179">
    <property type="entry name" value="PPIase_FKBP_dom"/>
</dbReference>
<dbReference type="GO" id="GO:0005509">
    <property type="term" value="F:calcium ion binding"/>
    <property type="evidence" value="ECO:0007669"/>
    <property type="project" value="InterPro"/>
</dbReference>
<feature type="chain" id="PRO_5042184858" description="peptidylprolyl isomerase" evidence="12">
    <location>
        <begin position="20"/>
        <end position="318"/>
    </location>
</feature>
<dbReference type="InterPro" id="IPR002048">
    <property type="entry name" value="EF_hand_dom"/>
</dbReference>
<dbReference type="PANTHER" id="PTHR46222">
    <property type="entry name" value="PEPTIDYL-PROLYL CIS-TRANS ISOMERASE FKBP7/14"/>
    <property type="match status" value="1"/>
</dbReference>
<evidence type="ECO:0000256" key="6">
    <source>
        <dbReference type="ARBA" id="ARBA00022837"/>
    </source>
</evidence>
<dbReference type="PROSITE" id="PS00018">
    <property type="entry name" value="EF_HAND_1"/>
    <property type="match status" value="1"/>
</dbReference>
<proteinExistence type="predicted"/>
<dbReference type="Pfam" id="PF00254">
    <property type="entry name" value="FKBP_C"/>
    <property type="match status" value="1"/>
</dbReference>
<feature type="domain" description="EF-hand" evidence="14">
    <location>
        <begin position="226"/>
        <end position="261"/>
    </location>
</feature>
<dbReference type="EC" id="5.2.1.8" evidence="2 10"/>
<name>A0AAF3F4L5_9BILA</name>
<keyword evidence="15" id="KW-1185">Reference proteome</keyword>
<reference evidence="16" key="1">
    <citation type="submission" date="2024-02" db="UniProtKB">
        <authorList>
            <consortium name="WormBaseParasite"/>
        </authorList>
    </citation>
    <scope>IDENTIFICATION</scope>
</reference>
<dbReference type="InterPro" id="IPR011992">
    <property type="entry name" value="EF-hand-dom_pair"/>
</dbReference>
<dbReference type="PROSITE" id="PS50059">
    <property type="entry name" value="FKBP_PPIASE"/>
    <property type="match status" value="1"/>
</dbReference>
<comment type="catalytic activity">
    <reaction evidence="1 10">
        <text>[protein]-peptidylproline (omega=180) = [protein]-peptidylproline (omega=0)</text>
        <dbReference type="Rhea" id="RHEA:16237"/>
        <dbReference type="Rhea" id="RHEA-COMP:10747"/>
        <dbReference type="Rhea" id="RHEA-COMP:10748"/>
        <dbReference type="ChEBI" id="CHEBI:83833"/>
        <dbReference type="ChEBI" id="CHEBI:83834"/>
        <dbReference type="EC" id="5.2.1.8"/>
    </reaction>
</comment>
<dbReference type="InterPro" id="IPR018247">
    <property type="entry name" value="EF_Hand_1_Ca_BS"/>
</dbReference>
<organism evidence="15 16">
    <name type="scientific">Mesorhabditis belari</name>
    <dbReference type="NCBI Taxonomy" id="2138241"/>
    <lineage>
        <taxon>Eukaryota</taxon>
        <taxon>Metazoa</taxon>
        <taxon>Ecdysozoa</taxon>
        <taxon>Nematoda</taxon>
        <taxon>Chromadorea</taxon>
        <taxon>Rhabditida</taxon>
        <taxon>Rhabditina</taxon>
        <taxon>Rhabditomorpha</taxon>
        <taxon>Rhabditoidea</taxon>
        <taxon>Rhabditidae</taxon>
        <taxon>Mesorhabditinae</taxon>
        <taxon>Mesorhabditis</taxon>
    </lineage>
</organism>
<evidence type="ECO:0000256" key="11">
    <source>
        <dbReference type="SAM" id="MobiDB-lite"/>
    </source>
</evidence>
<keyword evidence="4" id="KW-0677">Repeat</keyword>
<dbReference type="InterPro" id="IPR046357">
    <property type="entry name" value="PPIase_dom_sf"/>
</dbReference>
<evidence type="ECO:0000259" key="13">
    <source>
        <dbReference type="PROSITE" id="PS50059"/>
    </source>
</evidence>
<evidence type="ECO:0000256" key="2">
    <source>
        <dbReference type="ARBA" id="ARBA00013194"/>
    </source>
</evidence>
<dbReference type="SUPFAM" id="SSF54534">
    <property type="entry name" value="FKBP-like"/>
    <property type="match status" value="1"/>
</dbReference>
<dbReference type="PANTHER" id="PTHR46222:SF3">
    <property type="entry name" value="PEPTIDYLPROLYL ISOMERASE"/>
    <property type="match status" value="1"/>
</dbReference>
<evidence type="ECO:0000256" key="5">
    <source>
        <dbReference type="ARBA" id="ARBA00022824"/>
    </source>
</evidence>
<keyword evidence="6" id="KW-0106">Calcium</keyword>
<keyword evidence="5" id="KW-0256">Endoplasmic reticulum</keyword>
<evidence type="ECO:0000256" key="3">
    <source>
        <dbReference type="ARBA" id="ARBA00022729"/>
    </source>
</evidence>
<dbReference type="PROSITE" id="PS50222">
    <property type="entry name" value="EF_HAND_2"/>
    <property type="match status" value="1"/>
</dbReference>
<evidence type="ECO:0000256" key="10">
    <source>
        <dbReference type="PROSITE-ProRule" id="PRU00277"/>
    </source>
</evidence>
<keyword evidence="8" id="KW-0325">Glycoprotein</keyword>
<evidence type="ECO:0000256" key="7">
    <source>
        <dbReference type="ARBA" id="ARBA00023110"/>
    </source>
</evidence>
<dbReference type="Gene3D" id="1.10.238.10">
    <property type="entry name" value="EF-hand"/>
    <property type="match status" value="1"/>
</dbReference>
<keyword evidence="3 12" id="KW-0732">Signal</keyword>
<dbReference type="AlphaFoldDB" id="A0AAF3F4L5"/>
<evidence type="ECO:0000256" key="9">
    <source>
        <dbReference type="ARBA" id="ARBA00023235"/>
    </source>
</evidence>
<dbReference type="InterPro" id="IPR052273">
    <property type="entry name" value="PPIase_FKBP"/>
</dbReference>
<dbReference type="GO" id="GO:0003755">
    <property type="term" value="F:peptidyl-prolyl cis-trans isomerase activity"/>
    <property type="evidence" value="ECO:0007669"/>
    <property type="project" value="UniProtKB-KW"/>
</dbReference>
<dbReference type="Gene3D" id="3.10.50.40">
    <property type="match status" value="1"/>
</dbReference>
<accession>A0AAF3F4L5</accession>
<keyword evidence="9 10" id="KW-0413">Isomerase</keyword>
<feature type="domain" description="PPIase FKBP-type" evidence="13">
    <location>
        <begin position="92"/>
        <end position="181"/>
    </location>
</feature>
<dbReference type="SUPFAM" id="SSF47473">
    <property type="entry name" value="EF-hand"/>
    <property type="match status" value="1"/>
</dbReference>
<keyword evidence="7 10" id="KW-0697">Rotamase</keyword>
<evidence type="ECO:0000313" key="15">
    <source>
        <dbReference type="Proteomes" id="UP000887575"/>
    </source>
</evidence>
<evidence type="ECO:0000256" key="4">
    <source>
        <dbReference type="ARBA" id="ARBA00022737"/>
    </source>
</evidence>
<protein>
    <recommendedName>
        <fullName evidence="2 10">peptidylprolyl isomerase</fullName>
        <ecNumber evidence="2 10">5.2.1.8</ecNumber>
    </recommendedName>
</protein>